<proteinExistence type="predicted"/>
<dbReference type="AlphaFoldDB" id="A0A444LBA9"/>
<evidence type="ECO:0000313" key="1">
    <source>
        <dbReference type="EMBL" id="RWX74867.1"/>
    </source>
</evidence>
<dbReference type="EMBL" id="SBIP01000006">
    <property type="protein sequence ID" value="RWX74867.1"/>
    <property type="molecule type" value="Genomic_DNA"/>
</dbReference>
<dbReference type="Proteomes" id="UP000287687">
    <property type="component" value="Unassembled WGS sequence"/>
</dbReference>
<keyword evidence="2" id="KW-1185">Reference proteome</keyword>
<organism evidence="1 2">
    <name type="scientific">Neorhizobium lilium</name>
    <dbReference type="NCBI Taxonomy" id="2503024"/>
    <lineage>
        <taxon>Bacteria</taxon>
        <taxon>Pseudomonadati</taxon>
        <taxon>Pseudomonadota</taxon>
        <taxon>Alphaproteobacteria</taxon>
        <taxon>Hyphomicrobiales</taxon>
        <taxon>Rhizobiaceae</taxon>
        <taxon>Rhizobium/Agrobacterium group</taxon>
        <taxon>Neorhizobium</taxon>
    </lineage>
</organism>
<gene>
    <name evidence="1" type="ORF">EPK99_23560</name>
</gene>
<evidence type="ECO:0000313" key="2">
    <source>
        <dbReference type="Proteomes" id="UP000287687"/>
    </source>
</evidence>
<accession>A0A444LBA9</accession>
<sequence>MELANRILIVPITRSSAPTGIPEPAYAAYCPRRPKATSP</sequence>
<name>A0A444LBA9_9HYPH</name>
<reference evidence="1 2" key="1">
    <citation type="submission" date="2019-01" db="EMBL/GenBank/DDBJ databases">
        <title>The draft genome of Rhizobium sp. 24NR.</title>
        <authorList>
            <person name="Liu L."/>
            <person name="Liang L."/>
            <person name="Shi S."/>
            <person name="Xu L."/>
            <person name="Wang X."/>
            <person name="Li L."/>
            <person name="Zhang X."/>
        </authorList>
    </citation>
    <scope>NUCLEOTIDE SEQUENCE [LARGE SCALE GENOMIC DNA]</scope>
    <source>
        <strain evidence="1 2">24NR</strain>
    </source>
</reference>
<protein>
    <submittedName>
        <fullName evidence="1">Uncharacterized protein</fullName>
    </submittedName>
</protein>
<comment type="caution">
    <text evidence="1">The sequence shown here is derived from an EMBL/GenBank/DDBJ whole genome shotgun (WGS) entry which is preliminary data.</text>
</comment>